<reference evidence="19" key="1">
    <citation type="submission" date="2019-06" db="EMBL/GenBank/DDBJ databases">
        <authorList>
            <consortium name="Wellcome Sanger Institute Data Sharing"/>
        </authorList>
    </citation>
    <scope>NUCLEOTIDE SEQUENCE [LARGE SCALE GENOMIC DNA]</scope>
</reference>
<evidence type="ECO:0000256" key="10">
    <source>
        <dbReference type="ARBA" id="ARBA00023157"/>
    </source>
</evidence>
<gene>
    <name evidence="19" type="primary">pkd1l1</name>
</gene>
<dbReference type="Proteomes" id="UP000472271">
    <property type="component" value="Chromosome 20"/>
</dbReference>
<keyword evidence="7 14" id="KW-1133">Transmembrane helix</keyword>
<dbReference type="GO" id="GO:0005886">
    <property type="term" value="C:plasma membrane"/>
    <property type="evidence" value="ECO:0007669"/>
    <property type="project" value="UniProtKB-SubCell"/>
</dbReference>
<keyword evidence="9 14" id="KW-0472">Membrane</keyword>
<sequence length="2052" mass="231468">MVCYKDYIDIVFVLSSVVRIHAAKQAHPTNTDITLLALTDVSDLWSSSGTWRLQLLIKPTGQMSSCRYNVTVVMSSGGMSFTSEVFPLNVQRVVKLNRLVHRASVLQNHTFGDGSSKSGLSTEQHVFHRTGEFIMEVKVSNLVSSASLTSHIFVVDRPCQPPPVKNMGPFKIQVRRYEVIRLGVTYETEVDCDAPGGLYYSWTLYDSVGRVFPLLLIDTHRQSLILPSHHLHYDTYTATARVQVVGSIVYSNYSVRVQVMPSPPIAIIDGGTNIFINNRNTTIVTLDGRRSYDPDFPLNPVSLTWTCKPVSSIISSCFDQLVPASSPVLTFPASFLKHNFDQFRFTLTIHSGERSASSETFLTIKSNLKGKVSVYCPLCRGDQVNWDQSFSISASCEDCDISPKLIQFSWSLFLVNASSKPVIEIPFCYTVDLNAPSAIMDNLATSPPIPETSTLNPPNTDATQYSSPPSSPKMTQNLLKKGNEQEENIKRRPVTSLPYLYSGYSDSSLFSDASGYDDIVSEPSVESDSSAGWEFPVLESVYVFLLQIQCSSYSINCVFPGVDGETFIPIDGSEFDPLLHRDEGSNLVDSQPPVMIQEPTLLDLPRDSVDRGIFESYTSSGISSALLSFRPFSLKPGSRYMLEVTAKSQNSFLGRTQLFLKTEPVPRGMTCQVQPMNGLELHTHFSIFCTSGREDLLYKYSFSVGDRPPRTLYEGRDFQYYFNLPSGDPSDDYKVTVFTEIRSNTDGGVTKPCPVTVRVRPRFHREASSSHNDPDLELSEFSLKNLSALVGLGNTMETVNYISLLSSILNRLSLDSHEHKHIRNVLICTVCELQHTEQVYTNIISNHKINQNHFLHAPVRFHLDQKTLNTLVDLLSYSLQTFTSVQICNNTDIKEALEIDGCLADVSRGSHIKQGGFISSKQLVQLVADILHTASNLMLVRENTLVNTELRLDTGLICLYVTYLNQTSTVSSGSANVFIPASLIQRPFVHHVDSQSVRNHEKPCVLILLTELTHSPYTWASPGKLTGPVVELSFYKCSTRRKIPIRSIHQPINIDLQQMSSVYDSILQRSQINYHSFNITQEHLQQVIQLRVQFKPSFKKMFPIMLLFRMFERPTPSMHHLRRIHNWESNITHITLPSSYLSTSGVGHLAVLNADFAKRRRWKHLSDPVMYRVRVDSSLCVSWDDHQGAWTPHGCRTQQADTPTAAKCSCVQLRPLTVVKQQIQCSRDTTDVNPFISVSSNLTVPIVLVLCVSLYILGLVLIRTTGVESGERRVHYLSDNLPCDPHLYAVTVHTGLCSAAKMSAKVYIVLYGEDGFSQTKELQVPGCTLFRRNSQDTFIISAAENLGSVYRVHIWHDNSGPSPVWYIKQVEVHEVNRGRVEGRPWLFIGQCWLAVNKSDGRVDRMLRVCTQGTGFSKMLYLKLSEYMADFHPWISVCSCPHPHSFTHTHRLTMCLLLLLGYSCVNTVIISQTDEQLPLELGIADLSAVSVTTGILSVIAVLPAATVISLLFRLHKVKLVGSEVKDAGNRKTDNDTELTSVSTWQLDKKDDEKPVIQTDVTISNVDSVVADSSKGAAFNSGLTSQWCHCVAWVLCLLLCLSSLVLSTLLAARQRARYLRLVRPPTSRELRKTLYKRHQWVNQSLCFLYRNLSFYASMLLLMLCITFGSSFSDHYHLNNAIRNQFTRRHDNDFMSIKKYNDWWTWAQNNLLDLLYKNESSYILIGEPILLKTDTPNLFHGQVTNTQFYYCINILTSAASNLKLLLSCGWLTTQTVELKVHFTLYSPAPSLFTSVTLITEQSPTGVLLPTANVHSVRIYHIPAVWDYIVMICQSTRSSLWLHFPALLLYFSLRNYKEHVDVSLLAMQQQYIRTLRGIIVFLLILKCVSVLKVNKTLTTSTTLLTPTLSTLLWTTVNSYSNTKHYCSIVFFYCLQCIISHVLLVKKLLFIFQTYHMEEFESLVDELLCRLNTLSDSLHHTLPSKSHRYREDHPAISSVQESSKMDTQVHQSAVITDVYKQEEKEECENQIISTLWTTVYLNGYRISENTTYPITLC</sequence>
<proteinExistence type="inferred from homology"/>
<dbReference type="InterPro" id="IPR002859">
    <property type="entry name" value="PKD/REJ-like"/>
</dbReference>
<evidence type="ECO:0000313" key="20">
    <source>
        <dbReference type="Proteomes" id="UP000472271"/>
    </source>
</evidence>
<feature type="domain" description="PKD" evidence="15">
    <location>
        <begin position="110"/>
        <end position="154"/>
    </location>
</feature>
<evidence type="ECO:0000256" key="3">
    <source>
        <dbReference type="ARBA" id="ARBA00007200"/>
    </source>
</evidence>
<dbReference type="Ensembl" id="ENSSORT00005040049.1">
    <property type="protein sequence ID" value="ENSSORP00005039047.1"/>
    <property type="gene ID" value="ENSSORG00005018247.1"/>
</dbReference>
<dbReference type="GO" id="GO:0006816">
    <property type="term" value="P:calcium ion transport"/>
    <property type="evidence" value="ECO:0007669"/>
    <property type="project" value="TreeGrafter"/>
</dbReference>
<dbReference type="SMART" id="SM00308">
    <property type="entry name" value="LH2"/>
    <property type="match status" value="1"/>
</dbReference>
<evidence type="ECO:0000256" key="11">
    <source>
        <dbReference type="ARBA" id="ARBA00023273"/>
    </source>
</evidence>
<evidence type="ECO:0000259" key="15">
    <source>
        <dbReference type="PROSITE" id="PS50093"/>
    </source>
</evidence>
<dbReference type="GO" id="GO:0005261">
    <property type="term" value="F:monoatomic cation channel activity"/>
    <property type="evidence" value="ECO:0007669"/>
    <property type="project" value="TreeGrafter"/>
</dbReference>
<evidence type="ECO:0000256" key="5">
    <source>
        <dbReference type="ARBA" id="ARBA00022692"/>
    </source>
</evidence>
<dbReference type="InterPro" id="IPR035986">
    <property type="entry name" value="PKD_dom_sf"/>
</dbReference>
<dbReference type="Pfam" id="PF01825">
    <property type="entry name" value="GPS"/>
    <property type="match status" value="1"/>
</dbReference>
<evidence type="ECO:0000256" key="1">
    <source>
        <dbReference type="ARBA" id="ARBA00004138"/>
    </source>
</evidence>
<feature type="domain" description="REJ" evidence="18">
    <location>
        <begin position="159"/>
        <end position="813"/>
    </location>
</feature>
<feature type="transmembrane region" description="Helical" evidence="14">
    <location>
        <begin position="1490"/>
        <end position="1511"/>
    </location>
</feature>
<dbReference type="Pfam" id="PF02010">
    <property type="entry name" value="REJ"/>
    <property type="match status" value="2"/>
</dbReference>
<comment type="similarity">
    <text evidence="3">Belongs to the polycystin family.</text>
</comment>
<feature type="region of interest" description="Disordered" evidence="13">
    <location>
        <begin position="444"/>
        <end position="487"/>
    </location>
</feature>
<evidence type="ECO:0000259" key="17">
    <source>
        <dbReference type="PROSITE" id="PS50221"/>
    </source>
</evidence>
<name>A0A673BEL3_9TELE</name>
<evidence type="ECO:0000256" key="12">
    <source>
        <dbReference type="PROSITE-ProRule" id="PRU00152"/>
    </source>
</evidence>
<evidence type="ECO:0000256" key="2">
    <source>
        <dbReference type="ARBA" id="ARBA00004651"/>
    </source>
</evidence>
<dbReference type="InParanoid" id="A0A673BEL3"/>
<feature type="domain" description="PLAT" evidence="16">
    <location>
        <begin position="1286"/>
        <end position="1407"/>
    </location>
</feature>
<organism evidence="19 20">
    <name type="scientific">Sphaeramia orbicularis</name>
    <name type="common">orbiculate cardinalfish</name>
    <dbReference type="NCBI Taxonomy" id="375764"/>
    <lineage>
        <taxon>Eukaryota</taxon>
        <taxon>Metazoa</taxon>
        <taxon>Chordata</taxon>
        <taxon>Craniata</taxon>
        <taxon>Vertebrata</taxon>
        <taxon>Euteleostomi</taxon>
        <taxon>Actinopterygii</taxon>
        <taxon>Neopterygii</taxon>
        <taxon>Teleostei</taxon>
        <taxon>Neoteleostei</taxon>
        <taxon>Acanthomorphata</taxon>
        <taxon>Gobiaria</taxon>
        <taxon>Kurtiformes</taxon>
        <taxon>Apogonoidei</taxon>
        <taxon>Apogonidae</taxon>
        <taxon>Apogoninae</taxon>
        <taxon>Sphaeramia</taxon>
    </lineage>
</organism>
<dbReference type="InterPro" id="IPR014010">
    <property type="entry name" value="REJ_dom"/>
</dbReference>
<dbReference type="GO" id="GO:0005929">
    <property type="term" value="C:cilium"/>
    <property type="evidence" value="ECO:0007669"/>
    <property type="project" value="UniProtKB-SubCell"/>
</dbReference>
<dbReference type="PROSITE" id="PS51111">
    <property type="entry name" value="REJ"/>
    <property type="match status" value="1"/>
</dbReference>
<dbReference type="InterPro" id="IPR057244">
    <property type="entry name" value="GAIN_B"/>
</dbReference>
<keyword evidence="11" id="KW-0966">Cell projection</keyword>
<evidence type="ECO:0000256" key="6">
    <source>
        <dbReference type="ARBA" id="ARBA00022737"/>
    </source>
</evidence>
<keyword evidence="8" id="KW-0969">Cilium</keyword>
<dbReference type="SUPFAM" id="SSF49723">
    <property type="entry name" value="Lipase/lipooxygenase domain (PLAT/LH2 domain)"/>
    <property type="match status" value="1"/>
</dbReference>
<feature type="transmembrane region" description="Helical" evidence="14">
    <location>
        <begin position="1451"/>
        <end position="1470"/>
    </location>
</feature>
<evidence type="ECO:0000259" key="18">
    <source>
        <dbReference type="PROSITE" id="PS51111"/>
    </source>
</evidence>
<reference evidence="19" key="2">
    <citation type="submission" date="2025-08" db="UniProtKB">
        <authorList>
            <consortium name="Ensembl"/>
        </authorList>
    </citation>
    <scope>IDENTIFICATION</scope>
</reference>
<feature type="transmembrane region" description="Helical" evidence="14">
    <location>
        <begin position="1242"/>
        <end position="1262"/>
    </location>
</feature>
<keyword evidence="10" id="KW-1015">Disulfide bond</keyword>
<dbReference type="PROSITE" id="PS50095">
    <property type="entry name" value="PLAT"/>
    <property type="match status" value="1"/>
</dbReference>
<evidence type="ECO:0000256" key="4">
    <source>
        <dbReference type="ARBA" id="ARBA00022475"/>
    </source>
</evidence>
<dbReference type="PROSITE" id="PS50093">
    <property type="entry name" value="PKD"/>
    <property type="match status" value="1"/>
</dbReference>
<evidence type="ECO:0000256" key="8">
    <source>
        <dbReference type="ARBA" id="ARBA00023069"/>
    </source>
</evidence>
<evidence type="ECO:0000256" key="13">
    <source>
        <dbReference type="SAM" id="MobiDB-lite"/>
    </source>
</evidence>
<evidence type="ECO:0000256" key="7">
    <source>
        <dbReference type="ARBA" id="ARBA00022989"/>
    </source>
</evidence>
<keyword evidence="4" id="KW-1003">Cell membrane</keyword>
<comment type="caution">
    <text evidence="12">Lacks conserved residue(s) required for the propagation of feature annotation.</text>
</comment>
<dbReference type="PANTHER" id="PTHR46730:SF4">
    <property type="entry name" value="POLYCYSTIC KIDNEY DISEASE PROTEIN 1-LIKE 1"/>
    <property type="match status" value="1"/>
</dbReference>
<evidence type="ECO:0000259" key="16">
    <source>
        <dbReference type="PROSITE" id="PS50095"/>
    </source>
</evidence>
<protein>
    <submittedName>
        <fullName evidence="19">Uncharacterized protein</fullName>
    </submittedName>
</protein>
<dbReference type="PROSITE" id="PS50221">
    <property type="entry name" value="GAIN_B"/>
    <property type="match status" value="1"/>
</dbReference>
<keyword evidence="5 14" id="KW-0812">Transmembrane</keyword>
<feature type="domain" description="GAIN-B" evidence="17">
    <location>
        <begin position="1075"/>
        <end position="1226"/>
    </location>
</feature>
<comment type="subcellular location">
    <subcellularLocation>
        <location evidence="2">Cell membrane</location>
        <topology evidence="2">Multi-pass membrane protein</topology>
    </subcellularLocation>
    <subcellularLocation>
        <location evidence="1">Cell projection</location>
        <location evidence="1">Cilium</location>
    </subcellularLocation>
</comment>
<dbReference type="Gene3D" id="2.60.60.20">
    <property type="entry name" value="PLAT/LH2 domain"/>
    <property type="match status" value="1"/>
</dbReference>
<accession>A0A673BEL3</accession>
<evidence type="ECO:0000256" key="14">
    <source>
        <dbReference type="SAM" id="Phobius"/>
    </source>
</evidence>
<evidence type="ECO:0000313" key="19">
    <source>
        <dbReference type="Ensembl" id="ENSSORP00005039047.1"/>
    </source>
</evidence>
<dbReference type="InterPro" id="IPR000203">
    <property type="entry name" value="GPS"/>
</dbReference>
<feature type="transmembrane region" description="Helical" evidence="14">
    <location>
        <begin position="1650"/>
        <end position="1670"/>
    </location>
</feature>
<keyword evidence="20" id="KW-1185">Reference proteome</keyword>
<dbReference type="Pfam" id="PF01477">
    <property type="entry name" value="PLAT"/>
    <property type="match status" value="1"/>
</dbReference>
<dbReference type="SUPFAM" id="SSF49299">
    <property type="entry name" value="PKD domain"/>
    <property type="match status" value="1"/>
</dbReference>
<keyword evidence="6" id="KW-0677">Repeat</keyword>
<feature type="transmembrane region" description="Helical" evidence="14">
    <location>
        <begin position="1924"/>
        <end position="1947"/>
    </location>
</feature>
<feature type="compositionally biased region" description="Polar residues" evidence="13">
    <location>
        <begin position="451"/>
        <end position="478"/>
    </location>
</feature>
<dbReference type="InterPro" id="IPR036392">
    <property type="entry name" value="PLAT/LH2_dom_sf"/>
</dbReference>
<dbReference type="InterPro" id="IPR046791">
    <property type="entry name" value="Polycystin_dom"/>
</dbReference>
<reference evidence="19" key="3">
    <citation type="submission" date="2025-09" db="UniProtKB">
        <authorList>
            <consortium name="Ensembl"/>
        </authorList>
    </citation>
    <scope>IDENTIFICATION</scope>
</reference>
<dbReference type="PANTHER" id="PTHR46730">
    <property type="entry name" value="POLYCYSTIN-1"/>
    <property type="match status" value="1"/>
</dbReference>
<evidence type="ECO:0000256" key="9">
    <source>
        <dbReference type="ARBA" id="ARBA00023136"/>
    </source>
</evidence>
<dbReference type="InterPro" id="IPR000601">
    <property type="entry name" value="PKD_dom"/>
</dbReference>
<feature type="transmembrane region" description="Helical" evidence="14">
    <location>
        <begin position="1588"/>
        <end position="1610"/>
    </location>
</feature>
<dbReference type="Pfam" id="PF20519">
    <property type="entry name" value="Polycystin_dom"/>
    <property type="match status" value="1"/>
</dbReference>
<dbReference type="InterPro" id="IPR001024">
    <property type="entry name" value="PLAT/LH2_dom"/>
</dbReference>